<organism evidence="4 5">
    <name type="scientific">Cicer arietinum</name>
    <name type="common">Chickpea</name>
    <name type="synonym">Garbanzo</name>
    <dbReference type="NCBI Taxonomy" id="3827"/>
    <lineage>
        <taxon>Eukaryota</taxon>
        <taxon>Viridiplantae</taxon>
        <taxon>Streptophyta</taxon>
        <taxon>Embryophyta</taxon>
        <taxon>Tracheophyta</taxon>
        <taxon>Spermatophyta</taxon>
        <taxon>Magnoliopsida</taxon>
        <taxon>eudicotyledons</taxon>
        <taxon>Gunneridae</taxon>
        <taxon>Pentapetalae</taxon>
        <taxon>rosids</taxon>
        <taxon>fabids</taxon>
        <taxon>Fabales</taxon>
        <taxon>Fabaceae</taxon>
        <taxon>Papilionoideae</taxon>
        <taxon>50 kb inversion clade</taxon>
        <taxon>NPAAA clade</taxon>
        <taxon>Hologalegina</taxon>
        <taxon>IRL clade</taxon>
        <taxon>Cicereae</taxon>
        <taxon>Cicer</taxon>
    </lineage>
</organism>
<keyword evidence="2" id="KW-0677">Repeat</keyword>
<dbReference type="RefSeq" id="XP_012571163.1">
    <property type="nucleotide sequence ID" value="XM_012715709.2"/>
</dbReference>
<name>A0A1S3E6X5_CICAR</name>
<dbReference type="AlphaFoldDB" id="A0A1S3E6X5"/>
<feature type="repeat" description="PPR" evidence="3">
    <location>
        <begin position="354"/>
        <end position="388"/>
    </location>
</feature>
<sequence length="500" mass="56762">MSDFLQPAFSVVQFLALNQPTSLTWSSSISSTAPITCSTKFPNENHFNSSKPPPSFRVQSLKRVSKPSSEGLQKDTKKDLSRILRTEAAIRGVENKAKSWKHKQLWPKAVLEALDEAIKGCQWKTALKIFALLRKQHWYEPRCQTYTKLLMMLSKCKQPKEASQLFEIMQFEGLKPTVDVFTALVSAYGQSGLLRQAFSTIEEMKSVVDCRPDVYTYSVLISCCAKFRRFDLIESVLADMSYLGIECNSVTYNSIIDGYGKAGMFQQMENSLTDMIENGNCQPDVFTLNSLIGSYGNCGKIDKMEKWYDEFQLMNIKPDIKTFNMMIKSYGKAGMYDKMKTVMDFMERRFFTPTIVTYNTVIEVYGKAGKIEKMDEHFKKMKHIGMKPNSVTYCSLVNAYSKAGLVDKVDSMLRHVENSDVVLDTPFFNCIISAYSQAGDLKKMGELFLAMKERNCEPDSTTFSCMIQAYNSQGMTEAAKKMEYMMITAKDSLDTKLIGC</sequence>
<dbReference type="Pfam" id="PF13041">
    <property type="entry name" value="PPR_2"/>
    <property type="match status" value="4"/>
</dbReference>
<dbReference type="Pfam" id="PF01535">
    <property type="entry name" value="PPR"/>
    <property type="match status" value="2"/>
</dbReference>
<dbReference type="NCBIfam" id="TIGR00756">
    <property type="entry name" value="PPR"/>
    <property type="match status" value="9"/>
</dbReference>
<protein>
    <submittedName>
        <fullName evidence="5">Pentatricopeptide repeat-containing protein At3g53170-like</fullName>
    </submittedName>
</protein>
<evidence type="ECO:0000256" key="3">
    <source>
        <dbReference type="PROSITE-ProRule" id="PRU00708"/>
    </source>
</evidence>
<reference evidence="4" key="1">
    <citation type="journal article" date="2013" name="Nat. Biotechnol.">
        <title>Draft genome sequence of chickpea (Cicer arietinum) provides a resource for trait improvement.</title>
        <authorList>
            <person name="Varshney R.K."/>
            <person name="Song C."/>
            <person name="Saxena R.K."/>
            <person name="Azam S."/>
            <person name="Yu S."/>
            <person name="Sharpe A.G."/>
            <person name="Cannon S."/>
            <person name="Baek J."/>
            <person name="Rosen B.D."/>
            <person name="Tar'an B."/>
            <person name="Millan T."/>
            <person name="Zhang X."/>
            <person name="Ramsay L.D."/>
            <person name="Iwata A."/>
            <person name="Wang Y."/>
            <person name="Nelson W."/>
            <person name="Farmer A.D."/>
            <person name="Gaur P.M."/>
            <person name="Soderlund C."/>
            <person name="Penmetsa R.V."/>
            <person name="Xu C."/>
            <person name="Bharti A.K."/>
            <person name="He W."/>
            <person name="Winter P."/>
            <person name="Zhao S."/>
            <person name="Hane J.K."/>
            <person name="Carrasquilla-Garcia N."/>
            <person name="Condie J.A."/>
            <person name="Upadhyaya H.D."/>
            <person name="Luo M.C."/>
            <person name="Thudi M."/>
            <person name="Gowda C.L."/>
            <person name="Singh N.P."/>
            <person name="Lichtenzveig J."/>
            <person name="Gali K.K."/>
            <person name="Rubio J."/>
            <person name="Nadarajan N."/>
            <person name="Dolezel J."/>
            <person name="Bansal K.C."/>
            <person name="Xu X."/>
            <person name="Edwards D."/>
            <person name="Zhang G."/>
            <person name="Kahl G."/>
            <person name="Gil J."/>
            <person name="Singh K.B."/>
            <person name="Datta S.K."/>
            <person name="Jackson S.A."/>
            <person name="Wang J."/>
            <person name="Cook D.R."/>
        </authorList>
    </citation>
    <scope>NUCLEOTIDE SEQUENCE [LARGE SCALE GENOMIC DNA]</scope>
    <source>
        <strain evidence="4">cv. CDC Frontier</strain>
    </source>
</reference>
<dbReference type="PANTHER" id="PTHR47936">
    <property type="entry name" value="PPR_LONG DOMAIN-CONTAINING PROTEIN"/>
    <property type="match status" value="1"/>
</dbReference>
<feature type="repeat" description="PPR" evidence="3">
    <location>
        <begin position="142"/>
        <end position="176"/>
    </location>
</feature>
<reference evidence="5" key="2">
    <citation type="submission" date="2025-08" db="UniProtKB">
        <authorList>
            <consortium name="RefSeq"/>
        </authorList>
    </citation>
    <scope>IDENTIFICATION</scope>
    <source>
        <tissue evidence="5">Etiolated seedlings</tissue>
    </source>
</reference>
<feature type="repeat" description="PPR" evidence="3">
    <location>
        <begin position="424"/>
        <end position="458"/>
    </location>
</feature>
<feature type="repeat" description="PPR" evidence="3">
    <location>
        <begin position="284"/>
        <end position="318"/>
    </location>
</feature>
<evidence type="ECO:0000313" key="5">
    <source>
        <dbReference type="RefSeq" id="XP_012571163.1"/>
    </source>
</evidence>
<feature type="repeat" description="PPR" evidence="3">
    <location>
        <begin position="389"/>
        <end position="423"/>
    </location>
</feature>
<dbReference type="PROSITE" id="PS51375">
    <property type="entry name" value="PPR"/>
    <property type="match status" value="8"/>
</dbReference>
<dbReference type="Gene3D" id="1.25.40.10">
    <property type="entry name" value="Tetratricopeptide repeat domain"/>
    <property type="match status" value="4"/>
</dbReference>
<feature type="repeat" description="PPR" evidence="3">
    <location>
        <begin position="319"/>
        <end position="353"/>
    </location>
</feature>
<accession>A0A1S3E6X5</accession>
<feature type="repeat" description="PPR" evidence="3">
    <location>
        <begin position="213"/>
        <end position="247"/>
    </location>
</feature>
<evidence type="ECO:0000313" key="4">
    <source>
        <dbReference type="Proteomes" id="UP000087171"/>
    </source>
</evidence>
<dbReference type="Proteomes" id="UP000087171">
    <property type="component" value="Chromosome Ca5"/>
</dbReference>
<comment type="similarity">
    <text evidence="1">Belongs to the PPR family. P subfamily.</text>
</comment>
<evidence type="ECO:0000256" key="1">
    <source>
        <dbReference type="ARBA" id="ARBA00007626"/>
    </source>
</evidence>
<keyword evidence="4" id="KW-1185">Reference proteome</keyword>
<evidence type="ECO:0000256" key="2">
    <source>
        <dbReference type="ARBA" id="ARBA00022737"/>
    </source>
</evidence>
<gene>
    <name evidence="5" type="primary">LOC101498503</name>
</gene>
<dbReference type="InterPro" id="IPR002885">
    <property type="entry name" value="PPR_rpt"/>
</dbReference>
<dbReference type="OrthoDB" id="185373at2759"/>
<proteinExistence type="inferred from homology"/>
<feature type="repeat" description="PPR" evidence="3">
    <location>
        <begin position="248"/>
        <end position="282"/>
    </location>
</feature>
<dbReference type="InterPro" id="IPR011990">
    <property type="entry name" value="TPR-like_helical_dom_sf"/>
</dbReference>
<dbReference type="PANTHER" id="PTHR47936:SF1">
    <property type="entry name" value="PENTATRICOPEPTIDE REPEAT-CONTAINING PROTEIN GUN1, CHLOROPLASTIC"/>
    <property type="match status" value="1"/>
</dbReference>